<evidence type="ECO:0000313" key="1">
    <source>
        <dbReference type="EMBL" id="KKL95715.1"/>
    </source>
</evidence>
<comment type="caution">
    <text evidence="1">The sequence shown here is derived from an EMBL/GenBank/DDBJ whole genome shotgun (WGS) entry which is preliminary data.</text>
</comment>
<organism evidence="1">
    <name type="scientific">marine sediment metagenome</name>
    <dbReference type="NCBI Taxonomy" id="412755"/>
    <lineage>
        <taxon>unclassified sequences</taxon>
        <taxon>metagenomes</taxon>
        <taxon>ecological metagenomes</taxon>
    </lineage>
</organism>
<dbReference type="AlphaFoldDB" id="A0A0F9IPN3"/>
<gene>
    <name evidence="1" type="ORF">LCGC14_1851870</name>
</gene>
<sequence>MPTKITLKMDATKAIEAIDELTKLQFDVDINVFSQAINLLLDGSNKFAKLFCVKHLRTEGAFGFYALEPTKRLVDFLIAARAGDWPRLCHK</sequence>
<dbReference type="EMBL" id="LAZR01018611">
    <property type="protein sequence ID" value="KKL95715.1"/>
    <property type="molecule type" value="Genomic_DNA"/>
</dbReference>
<name>A0A0F9IPN3_9ZZZZ</name>
<reference evidence="1" key="1">
    <citation type="journal article" date="2015" name="Nature">
        <title>Complex archaea that bridge the gap between prokaryotes and eukaryotes.</title>
        <authorList>
            <person name="Spang A."/>
            <person name="Saw J.H."/>
            <person name="Jorgensen S.L."/>
            <person name="Zaremba-Niedzwiedzka K."/>
            <person name="Martijn J."/>
            <person name="Lind A.E."/>
            <person name="van Eijk R."/>
            <person name="Schleper C."/>
            <person name="Guy L."/>
            <person name="Ettema T.J."/>
        </authorList>
    </citation>
    <scope>NUCLEOTIDE SEQUENCE</scope>
</reference>
<proteinExistence type="predicted"/>
<accession>A0A0F9IPN3</accession>
<protein>
    <submittedName>
        <fullName evidence="1">Uncharacterized protein</fullName>
    </submittedName>
</protein>